<dbReference type="Gene3D" id="3.40.50.140">
    <property type="match status" value="1"/>
</dbReference>
<evidence type="ECO:0000256" key="1">
    <source>
        <dbReference type="ARBA" id="ARBA00000213"/>
    </source>
</evidence>
<dbReference type="CDD" id="cd03363">
    <property type="entry name" value="TOPRIM_TopoIA_TopoI"/>
    <property type="match status" value="1"/>
</dbReference>
<evidence type="ECO:0000313" key="14">
    <source>
        <dbReference type="Proteomes" id="UP000488506"/>
    </source>
</evidence>
<dbReference type="Gene3D" id="2.70.20.10">
    <property type="entry name" value="Topoisomerase I, domain 3"/>
    <property type="match status" value="1"/>
</dbReference>
<keyword evidence="4" id="KW-0863">Zinc-finger</keyword>
<comment type="catalytic activity">
    <reaction evidence="1 10">
        <text>ATP-independent breakage of single-stranded DNA, followed by passage and rejoining.</text>
        <dbReference type="EC" id="5.6.2.1"/>
    </reaction>
</comment>
<feature type="site" description="Interaction with DNA" evidence="10">
    <location>
        <position position="141"/>
    </location>
</feature>
<gene>
    <name evidence="10" type="primary">topA</name>
    <name evidence="13" type="ORF">FD145_203</name>
</gene>
<dbReference type="NCBIfam" id="TIGR01051">
    <property type="entry name" value="topA_bact"/>
    <property type="match status" value="1"/>
</dbReference>
<reference evidence="13 14" key="1">
    <citation type="submission" date="2019-12" db="EMBL/GenBank/DDBJ databases">
        <authorList>
            <person name="Wolfe R."/>
            <person name="Danczak R."/>
            <person name="Wilkins M."/>
        </authorList>
    </citation>
    <scope>NUCLEOTIDE SEQUENCE [LARGE SCALE GENOMIC DNA]</scope>
    <source>
        <strain evidence="13">X2_MaxBin.013</strain>
    </source>
</reference>
<dbReference type="SMART" id="SM00493">
    <property type="entry name" value="TOPRIM"/>
    <property type="match status" value="1"/>
</dbReference>
<keyword evidence="8 10" id="KW-0238">DNA-binding</keyword>
<dbReference type="InterPro" id="IPR013824">
    <property type="entry name" value="Topo_IA_cen_sub1"/>
</dbReference>
<evidence type="ECO:0000259" key="12">
    <source>
        <dbReference type="PROSITE" id="PS52039"/>
    </source>
</evidence>
<sequence>MKNLVIVESPAKARTLEKFLGKDFSVTACGGHIRDLPRNKLGVDVEHDFAPTYVTIKGKTKIIKALAKEANSAAKIYLAPDPDREGEAIAWHLQAILGNATKIKRIEFHEITKNAVQEAIKHPREIDLNRVNAQQVRRILDRLVGYKISPLLWKKVRKGLSAGRVQSVVVRLICEREKEIEEFKPQEYWSISALLSKLSAAFTAKYQSKDIIPNQAEAQKIKDACQNADFIVKKITHKEQKRNPSAPFITATLQQDASRKLGYSAKKTMAIAQQLYEGIDIKGEGHVGLITYMRTDSVRIANEALAEARKYIEQIFGAEYLPESARHYKAKKSAQDAHEAIRPTSAFREPQKLKDSLTPDQLKLYALIWSRFTACQMSHAVMSLVAADILANQYNFRANGQNIKFDGFLKLYSESHDKKDEDSGMLPELTEGEKLKLESLEPKQHFTEPPPRYNEASLIKELEERGIGRPSTYAPTISTIEDRGYVLRENRVFTPTELGKNTNMLLVKHFPSILNYEFTAHMEDSLDDIVAGKLEYLDVLKEFYPPFEASLKEASEKMENIKVEIKTDEKCPNCGKFLVIRAGRFGEFMACSGFPDCKFTKPIIKSLNIKCPREGCDGEILVRRTRKGKIFYSCSGWPKCTVAYWDKPTGEACPKCHALLVEKKAKGDLVVKCSNKACDYKKE</sequence>
<dbReference type="GO" id="GO:0006265">
    <property type="term" value="P:DNA topological change"/>
    <property type="evidence" value="ECO:0007669"/>
    <property type="project" value="UniProtKB-UniRule"/>
</dbReference>
<dbReference type="GO" id="GO:0003917">
    <property type="term" value="F:DNA topoisomerase type I (single strand cut, ATP-independent) activity"/>
    <property type="evidence" value="ECO:0007669"/>
    <property type="project" value="UniProtKB-UniRule"/>
</dbReference>
<feature type="domain" description="Topo IA-type catalytic" evidence="12">
    <location>
        <begin position="127"/>
        <end position="551"/>
    </location>
</feature>
<evidence type="ECO:0000256" key="4">
    <source>
        <dbReference type="ARBA" id="ARBA00022771"/>
    </source>
</evidence>
<keyword evidence="3" id="KW-0479">Metal-binding</keyword>
<feature type="site" description="Interaction with DNA" evidence="10">
    <location>
        <position position="146"/>
    </location>
</feature>
<evidence type="ECO:0000256" key="6">
    <source>
        <dbReference type="ARBA" id="ARBA00022842"/>
    </source>
</evidence>
<dbReference type="InterPro" id="IPR006171">
    <property type="entry name" value="TOPRIM_dom"/>
</dbReference>
<evidence type="ECO:0000313" key="13">
    <source>
        <dbReference type="EMBL" id="KAF0135065.1"/>
    </source>
</evidence>
<dbReference type="InterPro" id="IPR003601">
    <property type="entry name" value="Topo_IA_2"/>
</dbReference>
<dbReference type="PANTHER" id="PTHR42785">
    <property type="entry name" value="DNA TOPOISOMERASE, TYPE IA, CORE"/>
    <property type="match status" value="1"/>
</dbReference>
<dbReference type="EMBL" id="WPAF01000002">
    <property type="protein sequence ID" value="KAF0135065.1"/>
    <property type="molecule type" value="Genomic_DNA"/>
</dbReference>
<dbReference type="GO" id="GO:0003677">
    <property type="term" value="F:DNA binding"/>
    <property type="evidence" value="ECO:0007669"/>
    <property type="project" value="UniProtKB-KW"/>
</dbReference>
<evidence type="ECO:0000256" key="2">
    <source>
        <dbReference type="ARBA" id="ARBA00009446"/>
    </source>
</evidence>
<comment type="caution">
    <text evidence="13">The sequence shown here is derived from an EMBL/GenBank/DDBJ whole genome shotgun (WGS) entry which is preliminary data.</text>
</comment>
<protein>
    <recommendedName>
        <fullName evidence="10">DNA topoisomerase 1</fullName>
        <ecNumber evidence="10">5.6.2.1</ecNumber>
    </recommendedName>
    <alternativeName>
        <fullName evidence="10">DNA topoisomerase I</fullName>
    </alternativeName>
</protein>
<organism evidence="13 14">
    <name type="scientific">Candidatus Saganbacteria bacterium</name>
    <dbReference type="NCBI Taxonomy" id="2575572"/>
    <lineage>
        <taxon>Bacteria</taxon>
        <taxon>Bacillati</taxon>
        <taxon>Saganbacteria</taxon>
    </lineage>
</organism>
<proteinExistence type="inferred from homology"/>
<feature type="site" description="Interaction with DNA" evidence="10">
    <location>
        <position position="483"/>
    </location>
</feature>
<keyword evidence="9 10" id="KW-0413">Isomerase</keyword>
<dbReference type="GO" id="GO:0008270">
    <property type="term" value="F:zinc ion binding"/>
    <property type="evidence" value="ECO:0007669"/>
    <property type="project" value="UniProtKB-KW"/>
</dbReference>
<evidence type="ECO:0000256" key="7">
    <source>
        <dbReference type="ARBA" id="ARBA00023029"/>
    </source>
</evidence>
<comment type="subunit">
    <text evidence="10">Monomer.</text>
</comment>
<dbReference type="InterPro" id="IPR013497">
    <property type="entry name" value="Topo_IA_cen"/>
</dbReference>
<feature type="site" description="Interaction with DNA" evidence="10">
    <location>
        <position position="137"/>
    </location>
</feature>
<dbReference type="InterPro" id="IPR034149">
    <property type="entry name" value="TOPRIM_TopoI"/>
</dbReference>
<dbReference type="Pfam" id="PF01751">
    <property type="entry name" value="Toprim"/>
    <property type="match status" value="1"/>
</dbReference>
<evidence type="ECO:0000256" key="9">
    <source>
        <dbReference type="ARBA" id="ARBA00023235"/>
    </source>
</evidence>
<dbReference type="Proteomes" id="UP000488506">
    <property type="component" value="Unassembled WGS sequence"/>
</dbReference>
<dbReference type="Gene3D" id="1.10.290.10">
    <property type="entry name" value="Topoisomerase I, domain 4"/>
    <property type="match status" value="1"/>
</dbReference>
<dbReference type="InterPro" id="IPR005733">
    <property type="entry name" value="TopoI_bac-type"/>
</dbReference>
<dbReference type="Gene3D" id="3.30.65.10">
    <property type="entry name" value="Bacterial Topoisomerase I, domain 1"/>
    <property type="match status" value="2"/>
</dbReference>
<dbReference type="SMART" id="SM00436">
    <property type="entry name" value="TOP1Bc"/>
    <property type="match status" value="1"/>
</dbReference>
<feature type="site" description="Interaction with DNA" evidence="10">
    <location>
        <position position="153"/>
    </location>
</feature>
<dbReference type="Pfam" id="PF01131">
    <property type="entry name" value="Topoisom_bac"/>
    <property type="match status" value="1"/>
</dbReference>
<feature type="domain" description="Toprim" evidence="11">
    <location>
        <begin position="2"/>
        <end position="112"/>
    </location>
</feature>
<dbReference type="InterPro" id="IPR013825">
    <property type="entry name" value="Topo_IA_cen_sub2"/>
</dbReference>
<evidence type="ECO:0000256" key="8">
    <source>
        <dbReference type="ARBA" id="ARBA00023125"/>
    </source>
</evidence>
<dbReference type="PROSITE" id="PS52039">
    <property type="entry name" value="TOPO_IA_2"/>
    <property type="match status" value="1"/>
</dbReference>
<evidence type="ECO:0000256" key="10">
    <source>
        <dbReference type="HAMAP-Rule" id="MF_00952"/>
    </source>
</evidence>
<keyword evidence="7 10" id="KW-0799">Topoisomerase</keyword>
<dbReference type="PANTHER" id="PTHR42785:SF1">
    <property type="entry name" value="DNA TOPOISOMERASE"/>
    <property type="match status" value="1"/>
</dbReference>
<comment type="function">
    <text evidence="10">Releases the supercoiling and torsional tension of DNA, which is introduced during the DNA replication and transcription, by transiently cleaving and rejoining one strand of the DNA duplex. Introduces a single-strand break via transesterification at a target site in duplex DNA. The scissile phosphodiester is attacked by the catalytic tyrosine of the enzyme, resulting in the formation of a DNA-(5'-phosphotyrosyl)-enzyme intermediate and the expulsion of a 3'-OH DNA strand. The free DNA strand then undergoes passage around the unbroken strand, thus removing DNA supercoils. Finally, in the religation step, the DNA 3'-OH attacks the covalent intermediate to expel the active-site tyrosine and restore the DNA phosphodiester backbone.</text>
</comment>
<comment type="similarity">
    <text evidence="2 10">Belongs to the type IA topoisomerase family.</text>
</comment>
<evidence type="ECO:0000256" key="5">
    <source>
        <dbReference type="ARBA" id="ARBA00022833"/>
    </source>
</evidence>
<dbReference type="GO" id="GO:0005694">
    <property type="term" value="C:chromosome"/>
    <property type="evidence" value="ECO:0007669"/>
    <property type="project" value="InterPro"/>
</dbReference>
<feature type="site" description="Interaction with DNA" evidence="10">
    <location>
        <position position="294"/>
    </location>
</feature>
<dbReference type="CDD" id="cd00186">
    <property type="entry name" value="TOP1Ac"/>
    <property type="match status" value="1"/>
</dbReference>
<dbReference type="InterPro" id="IPR013498">
    <property type="entry name" value="Topo_IA_Znf"/>
</dbReference>
<keyword evidence="6" id="KW-0460">Magnesium</keyword>
<keyword evidence="5" id="KW-0862">Zinc</keyword>
<feature type="active site" description="O-(5'-phospho-DNA)-tyrosine intermediate" evidence="10">
    <location>
        <position position="292"/>
    </location>
</feature>
<dbReference type="Gene3D" id="1.10.460.10">
    <property type="entry name" value="Topoisomerase I, domain 2"/>
    <property type="match status" value="1"/>
</dbReference>
<dbReference type="EC" id="5.6.2.1" evidence="10"/>
<dbReference type="AlphaFoldDB" id="A0A833L4V7"/>
<dbReference type="HAMAP" id="MF_00952">
    <property type="entry name" value="Topoisom_1_prok"/>
    <property type="match status" value="1"/>
</dbReference>
<feature type="region of interest" description="Interaction with DNA" evidence="10">
    <location>
        <begin position="161"/>
        <end position="166"/>
    </location>
</feature>
<dbReference type="PROSITE" id="PS50880">
    <property type="entry name" value="TOPRIM"/>
    <property type="match status" value="1"/>
</dbReference>
<dbReference type="InterPro" id="IPR023406">
    <property type="entry name" value="Topo_IA_AS"/>
</dbReference>
<dbReference type="InterPro" id="IPR003602">
    <property type="entry name" value="Topo_IA_DNA-bd_dom"/>
</dbReference>
<dbReference type="PROSITE" id="PS00396">
    <property type="entry name" value="TOPO_IA_1"/>
    <property type="match status" value="1"/>
</dbReference>
<dbReference type="SUPFAM" id="SSF56712">
    <property type="entry name" value="Prokaryotic type I DNA topoisomerase"/>
    <property type="match status" value="1"/>
</dbReference>
<feature type="site" description="Interaction with DNA" evidence="10">
    <location>
        <position position="32"/>
    </location>
</feature>
<dbReference type="Pfam" id="PF01396">
    <property type="entry name" value="Zn_ribbon_Top1"/>
    <property type="match status" value="3"/>
</dbReference>
<dbReference type="SUPFAM" id="SSF57783">
    <property type="entry name" value="Zinc beta-ribbon"/>
    <property type="match status" value="1"/>
</dbReference>
<evidence type="ECO:0000256" key="3">
    <source>
        <dbReference type="ARBA" id="ARBA00022723"/>
    </source>
</evidence>
<dbReference type="InterPro" id="IPR028612">
    <property type="entry name" value="Topoisom_1_IA"/>
</dbReference>
<dbReference type="InterPro" id="IPR013826">
    <property type="entry name" value="Topo_IA_cen_sub3"/>
</dbReference>
<evidence type="ECO:0000259" key="11">
    <source>
        <dbReference type="PROSITE" id="PS50880"/>
    </source>
</evidence>
<dbReference type="SMART" id="SM00437">
    <property type="entry name" value="TOP1Ac"/>
    <property type="match status" value="1"/>
</dbReference>
<name>A0A833L4V7_UNCSA</name>
<dbReference type="PRINTS" id="PR00417">
    <property type="entry name" value="PRTPISMRASEI"/>
</dbReference>
<dbReference type="InterPro" id="IPR023405">
    <property type="entry name" value="Topo_IA_core_domain"/>
</dbReference>
<dbReference type="InterPro" id="IPR000380">
    <property type="entry name" value="Topo_IA"/>
</dbReference>
<feature type="site" description="Interaction with DNA" evidence="10">
    <location>
        <position position="138"/>
    </location>
</feature>
<accession>A0A833L4V7</accession>